<keyword evidence="4" id="KW-0804">Transcription</keyword>
<dbReference type="Gene3D" id="3.40.190.10">
    <property type="entry name" value="Periplasmic binding protein-like II"/>
    <property type="match status" value="2"/>
</dbReference>
<gene>
    <name evidence="6" type="ORF">SAMN05216382_0199</name>
</gene>
<dbReference type="EMBL" id="FNZZ01000001">
    <property type="protein sequence ID" value="SEK33032.1"/>
    <property type="molecule type" value="Genomic_DNA"/>
</dbReference>
<dbReference type="PROSITE" id="PS50931">
    <property type="entry name" value="HTH_LYSR"/>
    <property type="match status" value="1"/>
</dbReference>
<proteinExistence type="inferred from homology"/>
<keyword evidence="2" id="KW-0805">Transcription regulation</keyword>
<dbReference type="RefSeq" id="WP_093002449.1">
    <property type="nucleotide sequence ID" value="NZ_FNZZ01000001.1"/>
</dbReference>
<evidence type="ECO:0000256" key="2">
    <source>
        <dbReference type="ARBA" id="ARBA00023015"/>
    </source>
</evidence>
<evidence type="ECO:0000256" key="1">
    <source>
        <dbReference type="ARBA" id="ARBA00009437"/>
    </source>
</evidence>
<dbReference type="Pfam" id="PF00126">
    <property type="entry name" value="HTH_1"/>
    <property type="match status" value="1"/>
</dbReference>
<dbReference type="GO" id="GO:0003700">
    <property type="term" value="F:DNA-binding transcription factor activity"/>
    <property type="evidence" value="ECO:0007669"/>
    <property type="project" value="InterPro"/>
</dbReference>
<evidence type="ECO:0000313" key="6">
    <source>
        <dbReference type="EMBL" id="SEK33032.1"/>
    </source>
</evidence>
<evidence type="ECO:0000259" key="5">
    <source>
        <dbReference type="PROSITE" id="PS50931"/>
    </source>
</evidence>
<evidence type="ECO:0000256" key="3">
    <source>
        <dbReference type="ARBA" id="ARBA00023125"/>
    </source>
</evidence>
<keyword evidence="7" id="KW-1185">Reference proteome</keyword>
<dbReference type="OrthoDB" id="9815174at2"/>
<dbReference type="CDD" id="cd05466">
    <property type="entry name" value="PBP2_LTTR_substrate"/>
    <property type="match status" value="1"/>
</dbReference>
<name>A0A1H7G899_9SPHN</name>
<dbReference type="InterPro" id="IPR005119">
    <property type="entry name" value="LysR_subst-bd"/>
</dbReference>
<dbReference type="SUPFAM" id="SSF53850">
    <property type="entry name" value="Periplasmic binding protein-like II"/>
    <property type="match status" value="1"/>
</dbReference>
<dbReference type="PRINTS" id="PR00039">
    <property type="entry name" value="HTHLYSR"/>
</dbReference>
<protein>
    <submittedName>
        <fullName evidence="6">DNA-binding transcriptional regulator, LysR family</fullName>
    </submittedName>
</protein>
<dbReference type="GO" id="GO:0003677">
    <property type="term" value="F:DNA binding"/>
    <property type="evidence" value="ECO:0007669"/>
    <property type="project" value="UniProtKB-KW"/>
</dbReference>
<evidence type="ECO:0000313" key="7">
    <source>
        <dbReference type="Proteomes" id="UP000199214"/>
    </source>
</evidence>
<feature type="domain" description="HTH lysR-type" evidence="5">
    <location>
        <begin position="2"/>
        <end position="59"/>
    </location>
</feature>
<dbReference type="STRING" id="1855283.SAMN05216382_0199"/>
<organism evidence="6 7">
    <name type="scientific">Sphingomonas palmae</name>
    <dbReference type="NCBI Taxonomy" id="1855283"/>
    <lineage>
        <taxon>Bacteria</taxon>
        <taxon>Pseudomonadati</taxon>
        <taxon>Pseudomonadota</taxon>
        <taxon>Alphaproteobacteria</taxon>
        <taxon>Sphingomonadales</taxon>
        <taxon>Sphingomonadaceae</taxon>
        <taxon>Sphingomonas</taxon>
    </lineage>
</organism>
<dbReference type="InterPro" id="IPR036390">
    <property type="entry name" value="WH_DNA-bd_sf"/>
</dbReference>
<dbReference type="Proteomes" id="UP000199214">
    <property type="component" value="Unassembled WGS sequence"/>
</dbReference>
<dbReference type="FunFam" id="1.10.10.10:FF:000001">
    <property type="entry name" value="LysR family transcriptional regulator"/>
    <property type="match status" value="1"/>
</dbReference>
<dbReference type="Pfam" id="PF03466">
    <property type="entry name" value="LysR_substrate"/>
    <property type="match status" value="1"/>
</dbReference>
<dbReference type="GO" id="GO:0032993">
    <property type="term" value="C:protein-DNA complex"/>
    <property type="evidence" value="ECO:0007669"/>
    <property type="project" value="TreeGrafter"/>
</dbReference>
<dbReference type="Gene3D" id="1.10.10.10">
    <property type="entry name" value="Winged helix-like DNA-binding domain superfamily/Winged helix DNA-binding domain"/>
    <property type="match status" value="1"/>
</dbReference>
<dbReference type="PANTHER" id="PTHR30346">
    <property type="entry name" value="TRANSCRIPTIONAL DUAL REGULATOR HCAR-RELATED"/>
    <property type="match status" value="1"/>
</dbReference>
<dbReference type="InterPro" id="IPR036388">
    <property type="entry name" value="WH-like_DNA-bd_sf"/>
</dbReference>
<keyword evidence="3 6" id="KW-0238">DNA-binding</keyword>
<dbReference type="SUPFAM" id="SSF46785">
    <property type="entry name" value="Winged helix' DNA-binding domain"/>
    <property type="match status" value="1"/>
</dbReference>
<dbReference type="InterPro" id="IPR000847">
    <property type="entry name" value="LysR_HTH_N"/>
</dbReference>
<dbReference type="PANTHER" id="PTHR30346:SF28">
    <property type="entry name" value="HTH-TYPE TRANSCRIPTIONAL REGULATOR CYNR"/>
    <property type="match status" value="1"/>
</dbReference>
<accession>A0A1H7G899</accession>
<dbReference type="AlphaFoldDB" id="A0A1H7G899"/>
<sequence>MIDRYHLRYFLAVIDRGNFSRAAEACNVSQPTLSVGIAKLEKTLGKSLFRRSNRRVEVTQAGTLLAEQARRIEAGFLAAERAVGDTATAETIRLGVLGSIAPGWIERLLGAHRQAGGERLEVYEGRERELADRLVSGRIDLALTIVRAGSGPHDVIAEEGYAMALPTFHPLAERASVAAEELASEAMIVRRHCEALADTSRHFTARGVRPFFAARTANDERALRYVREGLGVTLVPESFARDGVACPRLDGFDLTRALGLVYAPHRDAAALRGSALVRAVEALGQTPG</sequence>
<comment type="similarity">
    <text evidence="1">Belongs to the LysR transcriptional regulatory family.</text>
</comment>
<evidence type="ECO:0000256" key="4">
    <source>
        <dbReference type="ARBA" id="ARBA00023163"/>
    </source>
</evidence>
<reference evidence="7" key="1">
    <citation type="submission" date="2016-10" db="EMBL/GenBank/DDBJ databases">
        <authorList>
            <person name="Varghese N."/>
            <person name="Submissions S."/>
        </authorList>
    </citation>
    <scope>NUCLEOTIDE SEQUENCE [LARGE SCALE GENOMIC DNA]</scope>
    <source>
        <strain evidence="7">JS21-1</strain>
    </source>
</reference>